<keyword evidence="1" id="KW-1133">Transmembrane helix</keyword>
<organism evidence="2 3">
    <name type="scientific">Enterocloster asparagiformis</name>
    <dbReference type="NCBI Taxonomy" id="333367"/>
    <lineage>
        <taxon>Bacteria</taxon>
        <taxon>Bacillati</taxon>
        <taxon>Bacillota</taxon>
        <taxon>Clostridia</taxon>
        <taxon>Lachnospirales</taxon>
        <taxon>Lachnospiraceae</taxon>
        <taxon>Enterocloster</taxon>
    </lineage>
</organism>
<dbReference type="Pfam" id="PF03741">
    <property type="entry name" value="TerC"/>
    <property type="match status" value="1"/>
</dbReference>
<sequence>MFRAAARMFRRRRACSGRRRAYNDCEYGSKAYFRSACPRRCGNLQAAARSASLQRGQRLQNSLGWRYILSVFLQIVLINLAVSCDNVGVIAMATRGLPDRQAACMRRLGIGLAPVFTLAFIWAAGRLLDISWLHLRLLGGAAMLYVTWQMLKDGACCGTSGCAAGATDFSAGPTVCPARSTVSSVPEIPCSCAGRTRLAAVSILASDLTMAMENAIAVLSLLSEGGRVPDSRGFLTAAFSLLVCLPVLFWGSGLVARMMEEVPAVSSLFAGYMAYTAVTMALQDESVVLFLSAVHFRHSLPAAVAAGILTAAAGCDMRREQEARAALCRTGAPRRPRGLPLLPYAAVLIYALATVHVFFHLAKGPVIHGIGVSPELMFGFTPSGADAVRAVGAPPHLLSLFTCLLAVRSASSGAGRARPWSAFRLVCMHTAAMIALYVLLCGVGFSLLFDPGILSPLDLLCRLVLQILLHCSYAALFCALAVPVKNRAAATILGIFCLMTEDILVDVFCYSGHLRVLAGFLPEYYIHALSFRPLSAILAARCALAAGILILLFSTVAKRRQRAVKASA</sequence>
<feature type="transmembrane region" description="Helical" evidence="1">
    <location>
        <begin position="67"/>
        <end position="93"/>
    </location>
</feature>
<dbReference type="InterPro" id="IPR005496">
    <property type="entry name" value="Integral_membrane_TerC"/>
</dbReference>
<protein>
    <recommendedName>
        <fullName evidence="4">Tellurium resistance protein TerC</fullName>
    </recommendedName>
</protein>
<accession>A0A413FK78</accession>
<feature type="transmembrane region" description="Helical" evidence="1">
    <location>
        <begin position="463"/>
        <end position="482"/>
    </location>
</feature>
<feature type="transmembrane region" description="Helical" evidence="1">
    <location>
        <begin position="533"/>
        <end position="553"/>
    </location>
</feature>
<evidence type="ECO:0000256" key="1">
    <source>
        <dbReference type="SAM" id="Phobius"/>
    </source>
</evidence>
<dbReference type="Proteomes" id="UP000283880">
    <property type="component" value="Unassembled WGS sequence"/>
</dbReference>
<reference evidence="2 3" key="1">
    <citation type="submission" date="2018-08" db="EMBL/GenBank/DDBJ databases">
        <title>A genome reference for cultivated species of the human gut microbiota.</title>
        <authorList>
            <person name="Zou Y."/>
            <person name="Xue W."/>
            <person name="Luo G."/>
        </authorList>
    </citation>
    <scope>NUCLEOTIDE SEQUENCE [LARGE SCALE GENOMIC DNA]</scope>
    <source>
        <strain evidence="2 3">AF04-15</strain>
    </source>
</reference>
<feature type="transmembrane region" description="Helical" evidence="1">
    <location>
        <begin position="105"/>
        <end position="124"/>
    </location>
</feature>
<dbReference type="AlphaFoldDB" id="A0A413FK78"/>
<evidence type="ECO:0000313" key="3">
    <source>
        <dbReference type="Proteomes" id="UP000283880"/>
    </source>
</evidence>
<comment type="caution">
    <text evidence="2">The sequence shown here is derived from an EMBL/GenBank/DDBJ whole genome shotgun (WGS) entry which is preliminary data.</text>
</comment>
<feature type="transmembrane region" description="Helical" evidence="1">
    <location>
        <begin position="234"/>
        <end position="255"/>
    </location>
</feature>
<feature type="transmembrane region" description="Helical" evidence="1">
    <location>
        <begin position="422"/>
        <end position="448"/>
    </location>
</feature>
<feature type="transmembrane region" description="Helical" evidence="1">
    <location>
        <begin position="387"/>
        <end position="410"/>
    </location>
</feature>
<evidence type="ECO:0008006" key="4">
    <source>
        <dbReference type="Google" id="ProtNLM"/>
    </source>
</evidence>
<feature type="transmembrane region" description="Helical" evidence="1">
    <location>
        <begin position="130"/>
        <end position="148"/>
    </location>
</feature>
<keyword evidence="1" id="KW-0812">Transmembrane</keyword>
<dbReference type="GO" id="GO:0016020">
    <property type="term" value="C:membrane"/>
    <property type="evidence" value="ECO:0007669"/>
    <property type="project" value="InterPro"/>
</dbReference>
<feature type="transmembrane region" description="Helical" evidence="1">
    <location>
        <begin position="489"/>
        <end position="513"/>
    </location>
</feature>
<feature type="transmembrane region" description="Helical" evidence="1">
    <location>
        <begin position="262"/>
        <end position="280"/>
    </location>
</feature>
<name>A0A413FK78_9FIRM</name>
<dbReference type="OrthoDB" id="5295733at2"/>
<gene>
    <name evidence="2" type="ORF">DWV29_03715</name>
</gene>
<evidence type="ECO:0000313" key="2">
    <source>
        <dbReference type="EMBL" id="RGX32166.1"/>
    </source>
</evidence>
<dbReference type="EMBL" id="QSBM01000002">
    <property type="protein sequence ID" value="RGX32166.1"/>
    <property type="molecule type" value="Genomic_DNA"/>
</dbReference>
<keyword evidence="1" id="KW-0472">Membrane</keyword>
<proteinExistence type="predicted"/>
<feature type="transmembrane region" description="Helical" evidence="1">
    <location>
        <begin position="300"/>
        <end position="317"/>
    </location>
</feature>
<feature type="transmembrane region" description="Helical" evidence="1">
    <location>
        <begin position="338"/>
        <end position="359"/>
    </location>
</feature>